<keyword evidence="1" id="KW-0472">Membrane</keyword>
<dbReference type="Proteomes" id="UP000197468">
    <property type="component" value="Unassembled WGS sequence"/>
</dbReference>
<dbReference type="PANTHER" id="PTHR33802">
    <property type="entry name" value="SI:CH211-161H7.5-RELATED"/>
    <property type="match status" value="1"/>
</dbReference>
<sequence length="275" mass="29913">MLQILVMLAALSMPLVAWASQRGLFGPDNGTVSDRFPTLLVADGYAFSIWGVIFLLDFVFALWMLRGHRQVPDREGHRESHRCHWLVVIGFALTASWMIVFSQQWFWLALAVIWLALICLLWALMLLAHAAPRGASAWFAVLPLGLHAGWLSLAAFLNTAQVIVAEQLLPTADQLPWTLVLWALAALLVLVANARLHRPDAGLPALGYAAAVLWGLIGVYVKQSHAAMEGAGASAGIAAALVVVLAGQTLWLRIRNRRSGGSGSGRTPAMSYRRP</sequence>
<name>A0A246JFG6_9BURK</name>
<comment type="caution">
    <text evidence="3">The sequence shown here is derived from an EMBL/GenBank/DDBJ whole genome shotgun (WGS) entry which is preliminary data.</text>
</comment>
<keyword evidence="2" id="KW-0732">Signal</keyword>
<feature type="transmembrane region" description="Helical" evidence="1">
    <location>
        <begin position="203"/>
        <end position="221"/>
    </location>
</feature>
<gene>
    <name evidence="3" type="ORF">CDN99_11120</name>
</gene>
<keyword evidence="1" id="KW-1133">Transmembrane helix</keyword>
<feature type="chain" id="PRO_5013190632" description="Tryptophan-rich sensory protein" evidence="2">
    <location>
        <begin position="20"/>
        <end position="275"/>
    </location>
</feature>
<dbReference type="OrthoDB" id="5189031at2"/>
<evidence type="ECO:0008006" key="5">
    <source>
        <dbReference type="Google" id="ProtNLM"/>
    </source>
</evidence>
<accession>A0A246JFG6</accession>
<dbReference type="PANTHER" id="PTHR33802:SF1">
    <property type="entry name" value="XK-RELATED PROTEIN"/>
    <property type="match status" value="1"/>
</dbReference>
<feature type="transmembrane region" description="Helical" evidence="1">
    <location>
        <begin position="106"/>
        <end position="128"/>
    </location>
</feature>
<feature type="signal peptide" evidence="2">
    <location>
        <begin position="1"/>
        <end position="19"/>
    </location>
</feature>
<keyword evidence="4" id="KW-1185">Reference proteome</keyword>
<feature type="transmembrane region" description="Helical" evidence="1">
    <location>
        <begin position="135"/>
        <end position="157"/>
    </location>
</feature>
<feature type="transmembrane region" description="Helical" evidence="1">
    <location>
        <begin position="177"/>
        <end position="196"/>
    </location>
</feature>
<feature type="transmembrane region" description="Helical" evidence="1">
    <location>
        <begin position="233"/>
        <end position="252"/>
    </location>
</feature>
<protein>
    <recommendedName>
        <fullName evidence="5">Tryptophan-rich sensory protein</fullName>
    </recommendedName>
</protein>
<feature type="transmembrane region" description="Helical" evidence="1">
    <location>
        <begin position="43"/>
        <end position="63"/>
    </location>
</feature>
<dbReference type="AlphaFoldDB" id="A0A246JFG6"/>
<proteinExistence type="predicted"/>
<organism evidence="3 4">
    <name type="scientific">Roseateles aquatilis</name>
    <dbReference type="NCBI Taxonomy" id="431061"/>
    <lineage>
        <taxon>Bacteria</taxon>
        <taxon>Pseudomonadati</taxon>
        <taxon>Pseudomonadota</taxon>
        <taxon>Betaproteobacteria</taxon>
        <taxon>Burkholderiales</taxon>
        <taxon>Sphaerotilaceae</taxon>
        <taxon>Roseateles</taxon>
    </lineage>
</organism>
<evidence type="ECO:0000256" key="1">
    <source>
        <dbReference type="SAM" id="Phobius"/>
    </source>
</evidence>
<reference evidence="3 4" key="1">
    <citation type="journal article" date="2008" name="Int. J. Syst. Evol. Microbiol.">
        <title>Description of Roseateles aquatilis sp. nov. and Roseateles terrae sp. nov., in the class Betaproteobacteria, and emended description of the genus Roseateles.</title>
        <authorList>
            <person name="Gomila M."/>
            <person name="Bowien B."/>
            <person name="Falsen E."/>
            <person name="Moore E.R."/>
            <person name="Lalucat J."/>
        </authorList>
    </citation>
    <scope>NUCLEOTIDE SEQUENCE [LARGE SCALE GENOMIC DNA]</scope>
    <source>
        <strain evidence="3 4">CCUG 48205</strain>
    </source>
</reference>
<evidence type="ECO:0000313" key="4">
    <source>
        <dbReference type="Proteomes" id="UP000197468"/>
    </source>
</evidence>
<feature type="transmembrane region" description="Helical" evidence="1">
    <location>
        <begin position="83"/>
        <end position="100"/>
    </location>
</feature>
<evidence type="ECO:0000256" key="2">
    <source>
        <dbReference type="SAM" id="SignalP"/>
    </source>
</evidence>
<keyword evidence="1" id="KW-0812">Transmembrane</keyword>
<dbReference type="EMBL" id="NIOF01000004">
    <property type="protein sequence ID" value="OWQ91006.1"/>
    <property type="molecule type" value="Genomic_DNA"/>
</dbReference>
<evidence type="ECO:0000313" key="3">
    <source>
        <dbReference type="EMBL" id="OWQ91006.1"/>
    </source>
</evidence>